<evidence type="ECO:0000313" key="2">
    <source>
        <dbReference type="Proteomes" id="UP000799771"/>
    </source>
</evidence>
<protein>
    <submittedName>
        <fullName evidence="1">Uncharacterized protein</fullName>
    </submittedName>
</protein>
<name>A0A6A6A4A4_9PLEO</name>
<dbReference type="GeneID" id="54402352"/>
<dbReference type="EMBL" id="ML977516">
    <property type="protein sequence ID" value="KAF2125421.1"/>
    <property type="molecule type" value="Genomic_DNA"/>
</dbReference>
<sequence>MAVNALAVVSCALCRLCLRKKPIVFVPNSANSRCRLPIILLSTSLYALECSLAFHRSSGGRVESNARECLILRVVR</sequence>
<proteinExistence type="predicted"/>
<dbReference type="RefSeq" id="XP_033519813.1">
    <property type="nucleotide sequence ID" value="XM_033661920.1"/>
</dbReference>
<dbReference type="AlphaFoldDB" id="A0A6A6A4A4"/>
<organism evidence="1 2">
    <name type="scientific">Dothidotthia symphoricarpi CBS 119687</name>
    <dbReference type="NCBI Taxonomy" id="1392245"/>
    <lineage>
        <taxon>Eukaryota</taxon>
        <taxon>Fungi</taxon>
        <taxon>Dikarya</taxon>
        <taxon>Ascomycota</taxon>
        <taxon>Pezizomycotina</taxon>
        <taxon>Dothideomycetes</taxon>
        <taxon>Pleosporomycetidae</taxon>
        <taxon>Pleosporales</taxon>
        <taxon>Dothidotthiaceae</taxon>
        <taxon>Dothidotthia</taxon>
    </lineage>
</organism>
<gene>
    <name evidence="1" type="ORF">P153DRAFT_112866</name>
</gene>
<accession>A0A6A6A4A4</accession>
<evidence type="ECO:0000313" key="1">
    <source>
        <dbReference type="EMBL" id="KAF2125421.1"/>
    </source>
</evidence>
<reference evidence="1" key="1">
    <citation type="journal article" date="2020" name="Stud. Mycol.">
        <title>101 Dothideomycetes genomes: a test case for predicting lifestyles and emergence of pathogens.</title>
        <authorList>
            <person name="Haridas S."/>
            <person name="Albert R."/>
            <person name="Binder M."/>
            <person name="Bloem J."/>
            <person name="Labutti K."/>
            <person name="Salamov A."/>
            <person name="Andreopoulos B."/>
            <person name="Baker S."/>
            <person name="Barry K."/>
            <person name="Bills G."/>
            <person name="Bluhm B."/>
            <person name="Cannon C."/>
            <person name="Castanera R."/>
            <person name="Culley D."/>
            <person name="Daum C."/>
            <person name="Ezra D."/>
            <person name="Gonzalez J."/>
            <person name="Henrissat B."/>
            <person name="Kuo A."/>
            <person name="Liang C."/>
            <person name="Lipzen A."/>
            <person name="Lutzoni F."/>
            <person name="Magnuson J."/>
            <person name="Mondo S."/>
            <person name="Nolan M."/>
            <person name="Ohm R."/>
            <person name="Pangilinan J."/>
            <person name="Park H.-J."/>
            <person name="Ramirez L."/>
            <person name="Alfaro M."/>
            <person name="Sun H."/>
            <person name="Tritt A."/>
            <person name="Yoshinaga Y."/>
            <person name="Zwiers L.-H."/>
            <person name="Turgeon B."/>
            <person name="Goodwin S."/>
            <person name="Spatafora J."/>
            <person name="Crous P."/>
            <person name="Grigoriev I."/>
        </authorList>
    </citation>
    <scope>NUCLEOTIDE SEQUENCE</scope>
    <source>
        <strain evidence="1">CBS 119687</strain>
    </source>
</reference>
<keyword evidence="2" id="KW-1185">Reference proteome</keyword>
<dbReference type="Proteomes" id="UP000799771">
    <property type="component" value="Unassembled WGS sequence"/>
</dbReference>